<dbReference type="PROSITE" id="PS51296">
    <property type="entry name" value="RIESKE"/>
    <property type="match status" value="1"/>
</dbReference>
<keyword evidence="3" id="KW-0408">Iron</keyword>
<evidence type="ECO:0000259" key="5">
    <source>
        <dbReference type="PROSITE" id="PS51296"/>
    </source>
</evidence>
<reference evidence="6 7" key="1">
    <citation type="submission" date="2019-11" db="EMBL/GenBank/DDBJ databases">
        <title>Draft genome sequences of five Paenibacillus species of dairy origin.</title>
        <authorList>
            <person name="Olajide A.M."/>
            <person name="Chen S."/>
            <person name="Lapointe G."/>
        </authorList>
    </citation>
    <scope>NUCLEOTIDE SEQUENCE [LARGE SCALE GENOMIC DNA]</scope>
    <source>
        <strain evidence="6 7">2CS3</strain>
    </source>
</reference>
<keyword evidence="4" id="KW-0411">Iron-sulfur</keyword>
<dbReference type="GO" id="GO:0004497">
    <property type="term" value="F:monooxygenase activity"/>
    <property type="evidence" value="ECO:0007669"/>
    <property type="project" value="UniProtKB-ARBA"/>
</dbReference>
<dbReference type="Gene3D" id="2.102.10.10">
    <property type="entry name" value="Rieske [2Fe-2S] iron-sulphur domain"/>
    <property type="match status" value="1"/>
</dbReference>
<accession>A0A7X3CS53</accession>
<dbReference type="PANTHER" id="PTHR21496:SF23">
    <property type="entry name" value="3-PHENYLPROPIONATE_CINNAMIC ACID DIOXYGENASE FERREDOXIN SUBUNIT"/>
    <property type="match status" value="1"/>
</dbReference>
<dbReference type="SUPFAM" id="SSF50022">
    <property type="entry name" value="ISP domain"/>
    <property type="match status" value="1"/>
</dbReference>
<keyword evidence="1" id="KW-0001">2Fe-2S</keyword>
<keyword evidence="7" id="KW-1185">Reference proteome</keyword>
<dbReference type="EMBL" id="WNZX01000006">
    <property type="protein sequence ID" value="MUG70942.1"/>
    <property type="molecule type" value="Genomic_DNA"/>
</dbReference>
<evidence type="ECO:0000256" key="1">
    <source>
        <dbReference type="ARBA" id="ARBA00022714"/>
    </source>
</evidence>
<comment type="caution">
    <text evidence="6">The sequence shown here is derived from an EMBL/GenBank/DDBJ whole genome shotgun (WGS) entry which is preliminary data.</text>
</comment>
<dbReference type="CDD" id="cd03467">
    <property type="entry name" value="Rieske"/>
    <property type="match status" value="1"/>
</dbReference>
<protein>
    <submittedName>
        <fullName evidence="6">Rieske 2Fe-2S domain-containing protein</fullName>
    </submittedName>
</protein>
<gene>
    <name evidence="6" type="ORF">GNP93_09640</name>
</gene>
<evidence type="ECO:0000313" key="7">
    <source>
        <dbReference type="Proteomes" id="UP000450917"/>
    </source>
</evidence>
<evidence type="ECO:0000313" key="6">
    <source>
        <dbReference type="EMBL" id="MUG70942.1"/>
    </source>
</evidence>
<dbReference type="Pfam" id="PF00355">
    <property type="entry name" value="Rieske"/>
    <property type="match status" value="1"/>
</dbReference>
<dbReference type="InterPro" id="IPR036922">
    <property type="entry name" value="Rieske_2Fe-2S_sf"/>
</dbReference>
<evidence type="ECO:0000256" key="3">
    <source>
        <dbReference type="ARBA" id="ARBA00023004"/>
    </source>
</evidence>
<dbReference type="AlphaFoldDB" id="A0A7X3CS53"/>
<name>A0A7X3CS53_9BACL</name>
<evidence type="ECO:0000256" key="2">
    <source>
        <dbReference type="ARBA" id="ARBA00022723"/>
    </source>
</evidence>
<keyword evidence="2" id="KW-0479">Metal-binding</keyword>
<dbReference type="GO" id="GO:0051537">
    <property type="term" value="F:2 iron, 2 sulfur cluster binding"/>
    <property type="evidence" value="ECO:0007669"/>
    <property type="project" value="UniProtKB-KW"/>
</dbReference>
<sequence length="117" mass="13357">MNKYAAAKVAELAERGRKVVTVNGIEIGIFLVNGQYFAWRNMCPHAYAPVCVGMVCGTHLPSDVYEYEFGREQEILRCPWHGWEFDLRTGEHLVNSGTKLRGYPVEQDGEDLYLVFK</sequence>
<dbReference type="RefSeq" id="WP_127608419.1">
    <property type="nucleotide sequence ID" value="NZ_JARTHJ010000024.1"/>
</dbReference>
<dbReference type="PANTHER" id="PTHR21496">
    <property type="entry name" value="FERREDOXIN-RELATED"/>
    <property type="match status" value="1"/>
</dbReference>
<dbReference type="GO" id="GO:0046872">
    <property type="term" value="F:metal ion binding"/>
    <property type="evidence" value="ECO:0007669"/>
    <property type="project" value="UniProtKB-KW"/>
</dbReference>
<dbReference type="Proteomes" id="UP000450917">
    <property type="component" value="Unassembled WGS sequence"/>
</dbReference>
<feature type="domain" description="Rieske" evidence="5">
    <location>
        <begin position="4"/>
        <end position="114"/>
    </location>
</feature>
<organism evidence="6 7">
    <name type="scientific">Paenibacillus validus</name>
    <dbReference type="NCBI Taxonomy" id="44253"/>
    <lineage>
        <taxon>Bacteria</taxon>
        <taxon>Bacillati</taxon>
        <taxon>Bacillota</taxon>
        <taxon>Bacilli</taxon>
        <taxon>Bacillales</taxon>
        <taxon>Paenibacillaceae</taxon>
        <taxon>Paenibacillus</taxon>
    </lineage>
</organism>
<dbReference type="InterPro" id="IPR017941">
    <property type="entry name" value="Rieske_2Fe-2S"/>
</dbReference>
<evidence type="ECO:0000256" key="4">
    <source>
        <dbReference type="ARBA" id="ARBA00023014"/>
    </source>
</evidence>
<dbReference type="GO" id="GO:0016705">
    <property type="term" value="F:oxidoreductase activity, acting on paired donors, with incorporation or reduction of molecular oxygen"/>
    <property type="evidence" value="ECO:0007669"/>
    <property type="project" value="UniProtKB-ARBA"/>
</dbReference>
<proteinExistence type="predicted"/>